<dbReference type="EMBL" id="CP129971">
    <property type="protein sequence ID" value="WMN11016.1"/>
    <property type="molecule type" value="Genomic_DNA"/>
</dbReference>
<dbReference type="AlphaFoldDB" id="A0AA51N8Y0"/>
<organism evidence="2 3">
    <name type="scientific">Marivirga salinarum</name>
    <dbReference type="NCBI Taxonomy" id="3059078"/>
    <lineage>
        <taxon>Bacteria</taxon>
        <taxon>Pseudomonadati</taxon>
        <taxon>Bacteroidota</taxon>
        <taxon>Cytophagia</taxon>
        <taxon>Cytophagales</taxon>
        <taxon>Marivirgaceae</taxon>
        <taxon>Marivirga</taxon>
    </lineage>
</organism>
<keyword evidence="3" id="KW-1185">Reference proteome</keyword>
<dbReference type="PROSITE" id="PS50879">
    <property type="entry name" value="RNASE_H_1"/>
    <property type="match status" value="1"/>
</dbReference>
<dbReference type="InterPro" id="IPR002156">
    <property type="entry name" value="RNaseH_domain"/>
</dbReference>
<evidence type="ECO:0000259" key="1">
    <source>
        <dbReference type="PROSITE" id="PS50879"/>
    </source>
</evidence>
<reference evidence="2 3" key="1">
    <citation type="submission" date="2023-08" db="EMBL/GenBank/DDBJ databases">
        <title>Comparative genomics and taxonomic characterization of three novel marine species of genus Marivirga.</title>
        <authorList>
            <person name="Muhammad N."/>
            <person name="Kim S.-G."/>
        </authorList>
    </citation>
    <scope>NUCLEOTIDE SEQUENCE [LARGE SCALE GENOMIC DNA]</scope>
    <source>
        <strain evidence="2 3">BDSF4-3</strain>
    </source>
</reference>
<dbReference type="KEGG" id="msaa:QYS49_36865"/>
<evidence type="ECO:0000313" key="2">
    <source>
        <dbReference type="EMBL" id="WMN11016.1"/>
    </source>
</evidence>
<gene>
    <name evidence="2" type="ORF">QYS49_36865</name>
</gene>
<protein>
    <submittedName>
        <fullName evidence="2">RNase H family protein</fullName>
    </submittedName>
</protein>
<name>A0AA51N8Y0_9BACT</name>
<dbReference type="GO" id="GO:0003676">
    <property type="term" value="F:nucleic acid binding"/>
    <property type="evidence" value="ECO:0007669"/>
    <property type="project" value="InterPro"/>
</dbReference>
<dbReference type="SUPFAM" id="SSF53098">
    <property type="entry name" value="Ribonuclease H-like"/>
    <property type="match status" value="1"/>
</dbReference>
<accession>A0AA51N8Y0</accession>
<proteinExistence type="predicted"/>
<dbReference type="RefSeq" id="WP_308347726.1">
    <property type="nucleotide sequence ID" value="NZ_CP129971.1"/>
</dbReference>
<feature type="domain" description="RNase H type-1" evidence="1">
    <location>
        <begin position="1"/>
        <end position="156"/>
    </location>
</feature>
<dbReference type="InterPro" id="IPR036397">
    <property type="entry name" value="RNaseH_sf"/>
</dbReference>
<dbReference type="Proteomes" id="UP001230496">
    <property type="component" value="Chromosome"/>
</dbReference>
<dbReference type="InterPro" id="IPR012337">
    <property type="entry name" value="RNaseH-like_sf"/>
</dbReference>
<sequence length="159" mass="18332">MKEKHLLFIDGSVNNQLKVGCGAALVIDETQLSEIELKERIKIKKFNNTSSTKLELQTLIWALNELDDRVRKVVVYTDSQNIVGLPARREALEKADYHSKKGKLLNHYELYSAFFKIMDDLECEFVKVEGHQASKNKDDYDKIFTLVDRAARKASRDLK</sequence>
<dbReference type="Gene3D" id="3.30.420.10">
    <property type="entry name" value="Ribonuclease H-like superfamily/Ribonuclease H"/>
    <property type="match status" value="1"/>
</dbReference>
<dbReference type="Pfam" id="PF00075">
    <property type="entry name" value="RNase_H"/>
    <property type="match status" value="1"/>
</dbReference>
<evidence type="ECO:0000313" key="3">
    <source>
        <dbReference type="Proteomes" id="UP001230496"/>
    </source>
</evidence>
<dbReference type="GO" id="GO:0004523">
    <property type="term" value="F:RNA-DNA hybrid ribonuclease activity"/>
    <property type="evidence" value="ECO:0007669"/>
    <property type="project" value="InterPro"/>
</dbReference>